<accession>A0A382AT34</accession>
<evidence type="ECO:0000313" key="3">
    <source>
        <dbReference type="EMBL" id="SVE35667.1"/>
    </source>
</evidence>
<evidence type="ECO:0000313" key="2">
    <source>
        <dbReference type="EMBL" id="SVD18095.1"/>
    </source>
</evidence>
<name>A0A382AT34_9ZZZZ</name>
<proteinExistence type="predicted"/>
<dbReference type="EMBL" id="UINC01134507">
    <property type="protein sequence ID" value="SVD18095.1"/>
    <property type="molecule type" value="Genomic_DNA"/>
</dbReference>
<dbReference type="EMBL" id="UINC01211674">
    <property type="protein sequence ID" value="SVE35667.1"/>
    <property type="molecule type" value="Genomic_DNA"/>
</dbReference>
<organism evidence="1">
    <name type="scientific">marine metagenome</name>
    <dbReference type="NCBI Taxonomy" id="408172"/>
    <lineage>
        <taxon>unclassified sequences</taxon>
        <taxon>metagenomes</taxon>
        <taxon>ecological metagenomes</taxon>
    </lineage>
</organism>
<evidence type="ECO:0000313" key="1">
    <source>
        <dbReference type="EMBL" id="SVB04686.1"/>
    </source>
</evidence>
<sequence>KIPSFVEGNLCGRCRTRTCDRLGV</sequence>
<gene>
    <name evidence="1" type="ORF">METZ01_LOCUS157540</name>
    <name evidence="2" type="ORF">METZ01_LOCUS370949</name>
    <name evidence="3" type="ORF">METZ01_LOCUS488521</name>
</gene>
<protein>
    <submittedName>
        <fullName evidence="1">Uncharacterized protein</fullName>
    </submittedName>
</protein>
<dbReference type="AlphaFoldDB" id="A0A382AT34"/>
<feature type="non-terminal residue" evidence="1">
    <location>
        <position position="1"/>
    </location>
</feature>
<feature type="non-terminal residue" evidence="1">
    <location>
        <position position="24"/>
    </location>
</feature>
<reference evidence="1" key="1">
    <citation type="submission" date="2018-05" db="EMBL/GenBank/DDBJ databases">
        <authorList>
            <person name="Lanie J.A."/>
            <person name="Ng W.-L."/>
            <person name="Kazmierczak K.M."/>
            <person name="Andrzejewski T.M."/>
            <person name="Davidsen T.M."/>
            <person name="Wayne K.J."/>
            <person name="Tettelin H."/>
            <person name="Glass J.I."/>
            <person name="Rusch D."/>
            <person name="Podicherti R."/>
            <person name="Tsui H.-C.T."/>
            <person name="Winkler M.E."/>
        </authorList>
    </citation>
    <scope>NUCLEOTIDE SEQUENCE</scope>
</reference>
<dbReference type="EMBL" id="UINC01026723">
    <property type="protein sequence ID" value="SVB04686.1"/>
    <property type="molecule type" value="Genomic_DNA"/>
</dbReference>